<dbReference type="Proteomes" id="UP000655759">
    <property type="component" value="Unassembled WGS sequence"/>
</dbReference>
<reference evidence="6" key="1">
    <citation type="journal article" date="2013" name="PLoS ONE">
        <title>Enrichment and Genome Sequence of the Group I.1a Ammonia-Oxidizing Archaeon ?Ca. Nitrosotenuis uzonensis? Representing a Clade Globally.</title>
        <authorList>
            <person name="Lebedeva E.V."/>
            <person name="Hatzenpichler R."/>
            <person name="Pelletier E."/>
            <person name="Schuster N."/>
            <person name="Hauzmayer S."/>
            <person name="Bulaev A."/>
            <person name="Grigor'eva N.V."/>
            <person name="Galushko A."/>
            <person name="Schmid M."/>
            <person name="Palatinszky M."/>
            <person name="Le Paslier D."/>
            <person name="Daims H."/>
            <person name="Wagner M."/>
        </authorList>
    </citation>
    <scope>NUCLEOTIDE SEQUENCE [LARGE SCALE GENOMIC DNA]</scope>
    <source>
        <strain evidence="6">N4</strain>
    </source>
</reference>
<dbReference type="EMBL" id="CAJNAQ010000005">
    <property type="protein sequence ID" value="CAE6496984.1"/>
    <property type="molecule type" value="Genomic_DNA"/>
</dbReference>
<accession>V6ATY4</accession>
<dbReference type="Proteomes" id="UP000018159">
    <property type="component" value="Unassembled WGS sequence"/>
</dbReference>
<evidence type="ECO:0000259" key="4">
    <source>
        <dbReference type="SMART" id="SM01377"/>
    </source>
</evidence>
<dbReference type="GO" id="GO:0003735">
    <property type="term" value="F:structural constituent of ribosome"/>
    <property type="evidence" value="ECO:0007669"/>
    <property type="project" value="InterPro"/>
</dbReference>
<gene>
    <name evidence="6" type="primary">rpl40e</name>
    <name evidence="6" type="ORF">NITUZ_40069</name>
    <name evidence="5" type="ORF">NUZ5A_50615</name>
</gene>
<keyword evidence="7" id="KW-1185">Reference proteome</keyword>
<evidence type="ECO:0000313" key="7">
    <source>
        <dbReference type="Proteomes" id="UP000018159"/>
    </source>
</evidence>
<protein>
    <recommendedName>
        <fullName evidence="3">50S ribosomal protein L40e</fullName>
    </recommendedName>
</protein>
<dbReference type="SMART" id="SM01377">
    <property type="entry name" value="Ribosomal_L40e"/>
    <property type="match status" value="1"/>
</dbReference>
<sequence>MPITDPEKKRIAQAARLHMKICLNCGVRNSLAASRCRKCHGSFLRLKNRTLGAKK</sequence>
<dbReference type="GO" id="GO:0005840">
    <property type="term" value="C:ribosome"/>
    <property type="evidence" value="ECO:0007669"/>
    <property type="project" value="UniProtKB-KW"/>
</dbReference>
<dbReference type="AlphaFoldDB" id="V6ATY4"/>
<keyword evidence="1 6" id="KW-0689">Ribosomal protein</keyword>
<dbReference type="SUPFAM" id="SSF57829">
    <property type="entry name" value="Zn-binding ribosomal proteins"/>
    <property type="match status" value="1"/>
</dbReference>
<dbReference type="InterPro" id="IPR011332">
    <property type="entry name" value="Ribosomal_zn-bd"/>
</dbReference>
<comment type="caution">
    <text evidence="6">The sequence shown here is derived from an EMBL/GenBank/DDBJ whole genome shotgun (WGS) entry which is preliminary data.</text>
</comment>
<feature type="domain" description="Large ribosomal subunit protein eL40" evidence="4">
    <location>
        <begin position="3"/>
        <end position="51"/>
    </location>
</feature>
<organism evidence="6 7">
    <name type="scientific">Candidatus Nitrosotenuis uzonensis</name>
    <dbReference type="NCBI Taxonomy" id="1407055"/>
    <lineage>
        <taxon>Archaea</taxon>
        <taxon>Nitrososphaerota</taxon>
        <taxon>Candidatus Nitrosotenuis</taxon>
    </lineage>
</organism>
<reference evidence="6" key="2">
    <citation type="submission" date="2013-10" db="EMBL/GenBank/DDBJ databases">
        <authorList>
            <person name="Regsiter A."/>
        </authorList>
    </citation>
    <scope>NUCLEOTIDE SEQUENCE</scope>
    <source>
        <strain evidence="6">N4</strain>
    </source>
</reference>
<dbReference type="GO" id="GO:1990904">
    <property type="term" value="C:ribonucleoprotein complex"/>
    <property type="evidence" value="ECO:0007669"/>
    <property type="project" value="UniProtKB-KW"/>
</dbReference>
<proteinExistence type="predicted"/>
<dbReference type="PANTHER" id="PTHR39649">
    <property type="entry name" value="50S RIBOSOMAL PROTEIN L40E"/>
    <property type="match status" value="1"/>
</dbReference>
<dbReference type="STRING" id="1407055.NITUZ_40069"/>
<evidence type="ECO:0000313" key="5">
    <source>
        <dbReference type="EMBL" id="CAE6496984.1"/>
    </source>
</evidence>
<reference evidence="5" key="3">
    <citation type="submission" date="2021-02" db="EMBL/GenBank/DDBJ databases">
        <authorList>
            <person name="Han P."/>
        </authorList>
    </citation>
    <scope>NUCLEOTIDE SEQUENCE</scope>
    <source>
        <strain evidence="5">Candidatus Nitrosotenuis uzonensis 5A</strain>
    </source>
</reference>
<dbReference type="EMBL" id="CBTY010000009">
    <property type="protein sequence ID" value="CDI05903.1"/>
    <property type="molecule type" value="Genomic_DNA"/>
</dbReference>
<dbReference type="InterPro" id="IPR023657">
    <property type="entry name" value="Ribosomal_eL40_arc"/>
</dbReference>
<evidence type="ECO:0000256" key="2">
    <source>
        <dbReference type="ARBA" id="ARBA00023274"/>
    </source>
</evidence>
<dbReference type="PANTHER" id="PTHR39649:SF1">
    <property type="entry name" value="LARGE RIBOSOMAL SUBUNIT PROTEIN EL40"/>
    <property type="match status" value="1"/>
</dbReference>
<dbReference type="OrthoDB" id="45138at2157"/>
<evidence type="ECO:0000313" key="6">
    <source>
        <dbReference type="EMBL" id="CDI05903.1"/>
    </source>
</evidence>
<keyword evidence="2" id="KW-0687">Ribonucleoprotein</keyword>
<evidence type="ECO:0000256" key="3">
    <source>
        <dbReference type="ARBA" id="ARBA00035355"/>
    </source>
</evidence>
<dbReference type="NCBIfam" id="NF003161">
    <property type="entry name" value="PRK04136.1"/>
    <property type="match status" value="1"/>
</dbReference>
<name>V6ATY4_9ARCH</name>
<dbReference type="InterPro" id="IPR038587">
    <property type="entry name" value="Ribosomal_eL40_sf"/>
</dbReference>
<dbReference type="Gene3D" id="4.10.1060.50">
    <property type="match status" value="1"/>
</dbReference>
<dbReference type="InterPro" id="IPR001975">
    <property type="entry name" value="Ribosomal_eL40_dom"/>
</dbReference>
<evidence type="ECO:0000256" key="1">
    <source>
        <dbReference type="ARBA" id="ARBA00022980"/>
    </source>
</evidence>
<dbReference type="GO" id="GO:0006412">
    <property type="term" value="P:translation"/>
    <property type="evidence" value="ECO:0007669"/>
    <property type="project" value="InterPro"/>
</dbReference>
<dbReference type="RefSeq" id="WP_048196240.1">
    <property type="nucleotide sequence ID" value="NZ_CAJNAQ010000005.1"/>
</dbReference>